<protein>
    <submittedName>
        <fullName evidence="9">MFS transporter</fullName>
    </submittedName>
</protein>
<dbReference type="RefSeq" id="WP_088837699.1">
    <property type="nucleotide sequence ID" value="NZ_LR732312.1"/>
</dbReference>
<keyword evidence="3" id="KW-1003">Cell membrane</keyword>
<evidence type="ECO:0000256" key="3">
    <source>
        <dbReference type="ARBA" id="ARBA00022475"/>
    </source>
</evidence>
<feature type="transmembrane region" description="Helical" evidence="7">
    <location>
        <begin position="370"/>
        <end position="389"/>
    </location>
</feature>
<feature type="transmembrane region" description="Helical" evidence="7">
    <location>
        <begin position="136"/>
        <end position="158"/>
    </location>
</feature>
<evidence type="ECO:0000256" key="2">
    <source>
        <dbReference type="ARBA" id="ARBA00022448"/>
    </source>
</evidence>
<dbReference type="EMBL" id="CABWKQ010000020">
    <property type="protein sequence ID" value="VWX36093.1"/>
    <property type="molecule type" value="Genomic_DNA"/>
</dbReference>
<feature type="transmembrane region" description="Helical" evidence="7">
    <location>
        <begin position="302"/>
        <end position="327"/>
    </location>
</feature>
<feature type="transmembrane region" description="Helical" evidence="7">
    <location>
        <begin position="247"/>
        <end position="267"/>
    </location>
</feature>
<feature type="transmembrane region" description="Helical" evidence="7">
    <location>
        <begin position="339"/>
        <end position="364"/>
    </location>
</feature>
<dbReference type="PROSITE" id="PS00216">
    <property type="entry name" value="SUGAR_TRANSPORT_1"/>
    <property type="match status" value="1"/>
</dbReference>
<keyword evidence="10" id="KW-1185">Reference proteome</keyword>
<dbReference type="PROSITE" id="PS50850">
    <property type="entry name" value="MFS"/>
    <property type="match status" value="1"/>
</dbReference>
<feature type="transmembrane region" description="Helical" evidence="7">
    <location>
        <begin position="98"/>
        <end position="115"/>
    </location>
</feature>
<proteinExistence type="predicted"/>
<dbReference type="InterPro" id="IPR005829">
    <property type="entry name" value="Sugar_transporter_CS"/>
</dbReference>
<keyword evidence="4 7" id="KW-0812">Transmembrane</keyword>
<feature type="transmembrane region" description="Helical" evidence="7">
    <location>
        <begin position="47"/>
        <end position="64"/>
    </location>
</feature>
<dbReference type="Pfam" id="PF07690">
    <property type="entry name" value="MFS_1"/>
    <property type="match status" value="1"/>
</dbReference>
<dbReference type="InterPro" id="IPR036259">
    <property type="entry name" value="MFS_trans_sf"/>
</dbReference>
<comment type="subcellular location">
    <subcellularLocation>
        <location evidence="1">Cell membrane</location>
        <topology evidence="1">Multi-pass membrane protein</topology>
    </subcellularLocation>
</comment>
<evidence type="ECO:0000259" key="8">
    <source>
        <dbReference type="PROSITE" id="PS50850"/>
    </source>
</evidence>
<dbReference type="Gene3D" id="1.20.1250.20">
    <property type="entry name" value="MFS general substrate transporter like domains"/>
    <property type="match status" value="1"/>
</dbReference>
<evidence type="ECO:0000256" key="5">
    <source>
        <dbReference type="ARBA" id="ARBA00022989"/>
    </source>
</evidence>
<feature type="transmembrane region" description="Helical" evidence="7">
    <location>
        <begin position="279"/>
        <end position="296"/>
    </location>
</feature>
<accession>A0A653IAM8</accession>
<evidence type="ECO:0000256" key="1">
    <source>
        <dbReference type="ARBA" id="ARBA00004651"/>
    </source>
</evidence>
<feature type="transmembrane region" description="Helical" evidence="7">
    <location>
        <begin position="205"/>
        <end position="227"/>
    </location>
</feature>
<dbReference type="AlphaFoldDB" id="A0A653IAM8"/>
<dbReference type="CDD" id="cd17329">
    <property type="entry name" value="MFS_MdtH_MDR_like"/>
    <property type="match status" value="1"/>
</dbReference>
<keyword evidence="2" id="KW-0813">Transport</keyword>
<evidence type="ECO:0000256" key="6">
    <source>
        <dbReference type="ARBA" id="ARBA00023136"/>
    </source>
</evidence>
<organism evidence="9 10">
    <name type="scientific">Exiguobacterium oxidotolerans</name>
    <dbReference type="NCBI Taxonomy" id="223958"/>
    <lineage>
        <taxon>Bacteria</taxon>
        <taxon>Bacillati</taxon>
        <taxon>Bacillota</taxon>
        <taxon>Bacilli</taxon>
        <taxon>Bacillales</taxon>
        <taxon>Bacillales Family XII. Incertae Sedis</taxon>
        <taxon>Exiguobacterium</taxon>
    </lineage>
</organism>
<dbReference type="InterPro" id="IPR020846">
    <property type="entry name" value="MFS_dom"/>
</dbReference>
<feature type="transmembrane region" description="Helical" evidence="7">
    <location>
        <begin position="12"/>
        <end position="35"/>
    </location>
</feature>
<dbReference type="Proteomes" id="UP000439752">
    <property type="component" value="Unassembled WGS sequence"/>
</dbReference>
<gene>
    <name evidence="9" type="ORF">EXIGUO9Y_270131</name>
</gene>
<dbReference type="SUPFAM" id="SSF103473">
    <property type="entry name" value="MFS general substrate transporter"/>
    <property type="match status" value="1"/>
</dbReference>
<dbReference type="GO" id="GO:0005886">
    <property type="term" value="C:plasma membrane"/>
    <property type="evidence" value="ECO:0007669"/>
    <property type="project" value="UniProtKB-SubCell"/>
</dbReference>
<evidence type="ECO:0000313" key="10">
    <source>
        <dbReference type="Proteomes" id="UP000439752"/>
    </source>
</evidence>
<sequence>MHRLRQLHPLTIGVLLGTFFSRLGTFITMPFFAIYLSTVLKFSPVDVGWVLSISAVSSLVMSFIGGTLSDRYGRRTMMLTGTLGFVFVFIALAQVETFWAFFTLSALNGVFRSIFEPSARALISDTTDEKNRLFVFNIRYAMINVAAAIGPGIALLLSAGNTAITFYITAFVYLAYGIAIFILFQRYPITESHGGKKVSFGATVQLLKTDVAFTFALAGIIFGILGYSQFNSTLPQFLTTTTLLSGGTSLFALLITINAVTVLVVQYPIMKFGMKTSPLVSITVGIATVAFGLFVMGNAGTVWLMIGAMFIFTCGEVMMFTMTDILTDSFAKPELRGSYFGAMGLTSIGQSIGPVIGGQLLFYFGADRPLPIFGCLALLTLLGIPLLLLSQRVHRRSKVEEEKEVVSL</sequence>
<keyword evidence="5 7" id="KW-1133">Transmembrane helix</keyword>
<dbReference type="InterPro" id="IPR011701">
    <property type="entry name" value="MFS"/>
</dbReference>
<feature type="transmembrane region" description="Helical" evidence="7">
    <location>
        <begin position="76"/>
        <end position="92"/>
    </location>
</feature>
<feature type="domain" description="Major facilitator superfamily (MFS) profile" evidence="8">
    <location>
        <begin position="10"/>
        <end position="392"/>
    </location>
</feature>
<reference evidence="9 10" key="1">
    <citation type="submission" date="2019-10" db="EMBL/GenBank/DDBJ databases">
        <authorList>
            <person name="Karimi E."/>
        </authorList>
    </citation>
    <scope>NUCLEOTIDE SEQUENCE [LARGE SCALE GENOMIC DNA]</scope>
    <source>
        <strain evidence="9">Exiguobacterium sp. 9Y</strain>
    </source>
</reference>
<dbReference type="PANTHER" id="PTHR43414">
    <property type="entry name" value="MULTIDRUG RESISTANCE PROTEIN MDTG"/>
    <property type="match status" value="1"/>
</dbReference>
<name>A0A653IAM8_9BACL</name>
<dbReference type="GO" id="GO:0022857">
    <property type="term" value="F:transmembrane transporter activity"/>
    <property type="evidence" value="ECO:0007669"/>
    <property type="project" value="InterPro"/>
</dbReference>
<feature type="transmembrane region" description="Helical" evidence="7">
    <location>
        <begin position="164"/>
        <end position="184"/>
    </location>
</feature>
<evidence type="ECO:0000256" key="7">
    <source>
        <dbReference type="SAM" id="Phobius"/>
    </source>
</evidence>
<evidence type="ECO:0000256" key="4">
    <source>
        <dbReference type="ARBA" id="ARBA00022692"/>
    </source>
</evidence>
<dbReference type="PANTHER" id="PTHR43414:SF1">
    <property type="entry name" value="PEPTIDE PERMEASE"/>
    <property type="match status" value="1"/>
</dbReference>
<keyword evidence="6 7" id="KW-0472">Membrane</keyword>
<evidence type="ECO:0000313" key="9">
    <source>
        <dbReference type="EMBL" id="VWX36093.1"/>
    </source>
</evidence>